<gene>
    <name evidence="3" type="ORF">ETSY2_18695</name>
</gene>
<keyword evidence="4" id="KW-1185">Reference proteome</keyword>
<dbReference type="Pfam" id="PF01370">
    <property type="entry name" value="Epimerase"/>
    <property type="match status" value="1"/>
</dbReference>
<evidence type="ECO:0000313" key="4">
    <source>
        <dbReference type="Proteomes" id="UP000019140"/>
    </source>
</evidence>
<evidence type="ECO:0000256" key="1">
    <source>
        <dbReference type="ARBA" id="ARBA00007637"/>
    </source>
</evidence>
<feature type="domain" description="NAD-dependent epimerase/dehydratase" evidence="2">
    <location>
        <begin position="3"/>
        <end position="227"/>
    </location>
</feature>
<dbReference type="Gene3D" id="3.40.50.720">
    <property type="entry name" value="NAD(P)-binding Rossmann-like Domain"/>
    <property type="match status" value="1"/>
</dbReference>
<dbReference type="PANTHER" id="PTHR43000">
    <property type="entry name" value="DTDP-D-GLUCOSE 4,6-DEHYDRATASE-RELATED"/>
    <property type="match status" value="1"/>
</dbReference>
<dbReference type="SUPFAM" id="SSF51735">
    <property type="entry name" value="NAD(P)-binding Rossmann-fold domains"/>
    <property type="match status" value="1"/>
</dbReference>
<organism evidence="3 4">
    <name type="scientific">Candidatus Entotheonella gemina</name>
    <dbReference type="NCBI Taxonomy" id="1429439"/>
    <lineage>
        <taxon>Bacteria</taxon>
        <taxon>Pseudomonadati</taxon>
        <taxon>Nitrospinota/Tectimicrobiota group</taxon>
        <taxon>Candidatus Tectimicrobiota</taxon>
        <taxon>Candidatus Entotheonellia</taxon>
        <taxon>Candidatus Entotheonellales</taxon>
        <taxon>Candidatus Entotheonellaceae</taxon>
        <taxon>Candidatus Entotheonella</taxon>
    </lineage>
</organism>
<sequence length="327" mass="37107">MKILVTGGTGFTGSALTRRLLEQGHQVAVLDNQPGYFYDELKALGAEMTLGSVSDRDAVRKVMRDCEVVHHVAAAFRLVNLPKQVYWDVNVEGTRYLMDTALEYGVRKFINCSTCGVHGDVKNGPADETFPIAPEDYYQYTKYEAEKIVPEFVDRRLKVVTIRPTAIYGPGDPERFLMLFRMVNKGRFLMFGSGKAHYHPLYIDNLVDAFELAEAHGKGEGEAYLIGDEHHYSLNELVVAIAEALGVNLRLMHLPFWPLWTAAAACEMVYKPLPKEPPLFRRRVDWFRQNRAFNVDKAKQELGYLPKVDLKAGLAATGKWYREHGYL</sequence>
<accession>W4M8D2</accession>
<dbReference type="EMBL" id="AZHX01000767">
    <property type="protein sequence ID" value="ETX06176.1"/>
    <property type="molecule type" value="Genomic_DNA"/>
</dbReference>
<reference evidence="3 4" key="1">
    <citation type="journal article" date="2014" name="Nature">
        <title>An environmental bacterial taxon with a large and distinct metabolic repertoire.</title>
        <authorList>
            <person name="Wilson M.C."/>
            <person name="Mori T."/>
            <person name="Ruckert C."/>
            <person name="Uria A.R."/>
            <person name="Helf M.J."/>
            <person name="Takada K."/>
            <person name="Gernert C."/>
            <person name="Steffens U.A."/>
            <person name="Heycke N."/>
            <person name="Schmitt S."/>
            <person name="Rinke C."/>
            <person name="Helfrich E.J."/>
            <person name="Brachmann A.O."/>
            <person name="Gurgui C."/>
            <person name="Wakimoto T."/>
            <person name="Kracht M."/>
            <person name="Crusemann M."/>
            <person name="Hentschel U."/>
            <person name="Abe I."/>
            <person name="Matsunaga S."/>
            <person name="Kalinowski J."/>
            <person name="Takeyama H."/>
            <person name="Piel J."/>
        </authorList>
    </citation>
    <scope>NUCLEOTIDE SEQUENCE [LARGE SCALE GENOMIC DNA]</scope>
    <source>
        <strain evidence="4">TSY2</strain>
    </source>
</reference>
<proteinExistence type="inferred from homology"/>
<dbReference type="HOGENOM" id="CLU_007383_6_1_7"/>
<comment type="caution">
    <text evidence="3">The sequence shown here is derived from an EMBL/GenBank/DDBJ whole genome shotgun (WGS) entry which is preliminary data.</text>
</comment>
<comment type="similarity">
    <text evidence="1">Belongs to the NAD(P)-dependent epimerase/dehydratase family.</text>
</comment>
<dbReference type="Proteomes" id="UP000019140">
    <property type="component" value="Unassembled WGS sequence"/>
</dbReference>
<protein>
    <recommendedName>
        <fullName evidence="2">NAD-dependent epimerase/dehydratase domain-containing protein</fullName>
    </recommendedName>
</protein>
<name>W4M8D2_9BACT</name>
<dbReference type="AlphaFoldDB" id="W4M8D2"/>
<dbReference type="PATRIC" id="fig|1429439.4.peg.3167"/>
<dbReference type="InterPro" id="IPR036291">
    <property type="entry name" value="NAD(P)-bd_dom_sf"/>
</dbReference>
<evidence type="ECO:0000313" key="3">
    <source>
        <dbReference type="EMBL" id="ETX06176.1"/>
    </source>
</evidence>
<evidence type="ECO:0000259" key="2">
    <source>
        <dbReference type="Pfam" id="PF01370"/>
    </source>
</evidence>
<dbReference type="InterPro" id="IPR001509">
    <property type="entry name" value="Epimerase_deHydtase"/>
</dbReference>